<gene>
    <name evidence="1" type="ORF">C6V83_11190</name>
</gene>
<dbReference type="RefSeq" id="WP_105942460.1">
    <property type="nucleotide sequence ID" value="NZ_CP027433.1"/>
</dbReference>
<dbReference type="PANTHER" id="PTHR38460">
    <property type="entry name" value="TAUTOMERASE YOLI-RELATED"/>
    <property type="match status" value="1"/>
</dbReference>
<keyword evidence="2" id="KW-1185">Reference proteome</keyword>
<evidence type="ECO:0000313" key="1">
    <source>
        <dbReference type="EMBL" id="AVM00747.1"/>
    </source>
</evidence>
<dbReference type="SUPFAM" id="SSF55331">
    <property type="entry name" value="Tautomerase/MIF"/>
    <property type="match status" value="1"/>
</dbReference>
<dbReference type="Gene3D" id="3.30.429.10">
    <property type="entry name" value="Macrophage Migration Inhibitory Factor"/>
    <property type="match status" value="1"/>
</dbReference>
<dbReference type="PANTHER" id="PTHR38460:SF1">
    <property type="entry name" value="TAUTOMERASE YOLI-RELATED"/>
    <property type="match status" value="1"/>
</dbReference>
<sequence length="130" mass="14681">MPLVMIHVVEGRRDDEALRALADTVHQVVLEHFDAPAGDRYQIITEHRRGLIIAEDTGLGFERTDDLVVLRLVQQGRTTERKQDFYREVARRLQQETGLAPTDLIVSVVANEPEDWSFGLGEAQFLTGAL</sequence>
<dbReference type="OrthoDB" id="9804765at2"/>
<dbReference type="InterPro" id="IPR037479">
    <property type="entry name" value="Tauto_MSAD"/>
</dbReference>
<dbReference type="InterPro" id="IPR014347">
    <property type="entry name" value="Tautomerase/MIF_sf"/>
</dbReference>
<evidence type="ECO:0000313" key="2">
    <source>
        <dbReference type="Proteomes" id="UP000239814"/>
    </source>
</evidence>
<organism evidence="1 2">
    <name type="scientific">Gordonia iterans</name>
    <dbReference type="NCBI Taxonomy" id="1004901"/>
    <lineage>
        <taxon>Bacteria</taxon>
        <taxon>Bacillati</taxon>
        <taxon>Actinomycetota</taxon>
        <taxon>Actinomycetes</taxon>
        <taxon>Mycobacteriales</taxon>
        <taxon>Gordoniaceae</taxon>
        <taxon>Gordonia</taxon>
    </lineage>
</organism>
<proteinExistence type="predicted"/>
<dbReference type="Proteomes" id="UP000239814">
    <property type="component" value="Chromosome"/>
</dbReference>
<accession>A0A2S0KGD2</accession>
<dbReference type="AlphaFoldDB" id="A0A2S0KGD2"/>
<dbReference type="Pfam" id="PF14552">
    <property type="entry name" value="Tautomerase_2"/>
    <property type="match status" value="1"/>
</dbReference>
<dbReference type="KEGG" id="git:C6V83_11190"/>
<name>A0A2S0KGD2_9ACTN</name>
<dbReference type="EMBL" id="CP027433">
    <property type="protein sequence ID" value="AVM00747.1"/>
    <property type="molecule type" value="Genomic_DNA"/>
</dbReference>
<reference evidence="1 2" key="1">
    <citation type="submission" date="2018-03" db="EMBL/GenBank/DDBJ databases">
        <title>Characteristics and genome of n-alkane degrading marine bacteria Gordonia iterans isolated from crude oil contaminated in Tae-an, South Korea.</title>
        <authorList>
            <person name="Lee S.-S."/>
            <person name="Kim H."/>
        </authorList>
    </citation>
    <scope>NUCLEOTIDE SEQUENCE [LARGE SCALE GENOMIC DNA]</scope>
    <source>
        <strain evidence="1 2">Co17</strain>
    </source>
</reference>
<protein>
    <submittedName>
        <fullName evidence="1">Tautomerase family protein</fullName>
    </submittedName>
</protein>